<dbReference type="GO" id="GO:0006235">
    <property type="term" value="P:dTTP biosynthetic process"/>
    <property type="evidence" value="ECO:0007669"/>
    <property type="project" value="UniProtKB-UniRule"/>
</dbReference>
<reference evidence="12 13" key="2">
    <citation type="journal article" date="2016" name="Genome Announc.">
        <title>Complete Genome Sequences of Two Interactive Moderate Thermophiles, Paenibacillus napthalenovorans 32O-Y and Paenibacillus sp. 32O-W.</title>
        <authorList>
            <person name="Butler R.R.III."/>
            <person name="Wang J."/>
            <person name="Stark B.C."/>
            <person name="Pombert J.F."/>
        </authorList>
    </citation>
    <scope>NUCLEOTIDE SEQUENCE [LARGE SCALE GENOMIC DNA]</scope>
    <source>
        <strain evidence="12 13">32O-Y</strain>
    </source>
</reference>
<evidence type="ECO:0000256" key="4">
    <source>
        <dbReference type="ARBA" id="ARBA00022679"/>
    </source>
</evidence>
<dbReference type="Gene3D" id="3.40.50.300">
    <property type="entry name" value="P-loop containing nucleotide triphosphate hydrolases"/>
    <property type="match status" value="1"/>
</dbReference>
<feature type="binding site" evidence="11">
    <location>
        <begin position="11"/>
        <end position="18"/>
    </location>
    <ligand>
        <name>ATP</name>
        <dbReference type="ChEBI" id="CHEBI:30616"/>
    </ligand>
</feature>
<dbReference type="InterPro" id="IPR027417">
    <property type="entry name" value="P-loop_NTPase"/>
</dbReference>
<dbReference type="EMBL" id="CP013652">
    <property type="protein sequence ID" value="ALS24770.1"/>
    <property type="molecule type" value="Genomic_DNA"/>
</dbReference>
<dbReference type="HAMAP" id="MF_00165">
    <property type="entry name" value="Thymidylate_kinase"/>
    <property type="match status" value="1"/>
</dbReference>
<keyword evidence="13" id="KW-1185">Reference proteome</keyword>
<evidence type="ECO:0000313" key="13">
    <source>
        <dbReference type="Proteomes" id="UP000061660"/>
    </source>
</evidence>
<dbReference type="PROSITE" id="PS01331">
    <property type="entry name" value="THYMIDYLATE_KINASE"/>
    <property type="match status" value="1"/>
</dbReference>
<comment type="function">
    <text evidence="10 11">Phosphorylation of dTMP to form dTDP in both de novo and salvage pathways of dTTP synthesis.</text>
</comment>
<sequence length="212" mass="23774">MRQGFFITVEGGEGAGKTSAIGVIIDQAAEHGYEVVSTREPGGIPIAEHIRAVILDKSHTAMDARTEALLYAAARRQHLTEKVIPALQAGKVVICDRFIDSSLAYQGYARGLGIDDVLAINRFAIGEWMPDLTLFMDVSPETGLARIHADQGREINRLDLESMSFHHKVREGYLQLLERFPDRMIRLDAEQELDAVHRELKQIVNQYLPRRV</sequence>
<dbReference type="EC" id="2.7.4.9" evidence="2 11"/>
<evidence type="ECO:0000256" key="6">
    <source>
        <dbReference type="ARBA" id="ARBA00022741"/>
    </source>
</evidence>
<evidence type="ECO:0000313" key="12">
    <source>
        <dbReference type="EMBL" id="ALS24770.1"/>
    </source>
</evidence>
<evidence type="ECO:0000256" key="8">
    <source>
        <dbReference type="ARBA" id="ARBA00022840"/>
    </source>
</evidence>
<comment type="similarity">
    <text evidence="1 11">Belongs to the thymidylate kinase family.</text>
</comment>
<dbReference type="PANTHER" id="PTHR10344:SF4">
    <property type="entry name" value="UMP-CMP KINASE 2, MITOCHONDRIAL"/>
    <property type="match status" value="1"/>
</dbReference>
<dbReference type="CDD" id="cd01672">
    <property type="entry name" value="TMPK"/>
    <property type="match status" value="1"/>
</dbReference>
<dbReference type="Pfam" id="PF02223">
    <property type="entry name" value="Thymidylate_kin"/>
    <property type="match status" value="1"/>
</dbReference>
<dbReference type="InterPro" id="IPR018094">
    <property type="entry name" value="Thymidylate_kinase"/>
</dbReference>
<keyword evidence="6 11" id="KW-0547">Nucleotide-binding</keyword>
<protein>
    <recommendedName>
        <fullName evidence="3 11">Thymidylate kinase</fullName>
        <ecNumber evidence="2 11">2.7.4.9</ecNumber>
    </recommendedName>
    <alternativeName>
        <fullName evidence="11">dTMP kinase</fullName>
    </alternativeName>
</protein>
<organism evidence="12 13">
    <name type="scientific">Paenibacillus naphthalenovorans</name>
    <dbReference type="NCBI Taxonomy" id="162209"/>
    <lineage>
        <taxon>Bacteria</taxon>
        <taxon>Bacillati</taxon>
        <taxon>Bacillota</taxon>
        <taxon>Bacilli</taxon>
        <taxon>Bacillales</taxon>
        <taxon>Paenibacillaceae</taxon>
        <taxon>Paenibacillus</taxon>
    </lineage>
</organism>
<keyword evidence="5 11" id="KW-0545">Nucleotide biosynthesis</keyword>
<keyword evidence="4 11" id="KW-0808">Transferase</keyword>
<evidence type="ECO:0000256" key="11">
    <source>
        <dbReference type="HAMAP-Rule" id="MF_00165"/>
    </source>
</evidence>
<keyword evidence="7 11" id="KW-0418">Kinase</keyword>
<dbReference type="Proteomes" id="UP000061660">
    <property type="component" value="Chromosome"/>
</dbReference>
<dbReference type="PANTHER" id="PTHR10344">
    <property type="entry name" value="THYMIDYLATE KINASE"/>
    <property type="match status" value="1"/>
</dbReference>
<reference evidence="13" key="1">
    <citation type="submission" date="2015-12" db="EMBL/GenBank/DDBJ databases">
        <title>Complete genome sequences of two moderately thermophilic Paenibacillus species.</title>
        <authorList>
            <person name="Butler R.III."/>
            <person name="Wang J."/>
            <person name="Stark B.C."/>
            <person name="Pombert J.-F."/>
        </authorList>
    </citation>
    <scope>NUCLEOTIDE SEQUENCE [LARGE SCALE GENOMIC DNA]</scope>
    <source>
        <strain evidence="13">32O-Y</strain>
    </source>
</reference>
<dbReference type="FunFam" id="3.40.50.300:FF:000225">
    <property type="entry name" value="Thymidylate kinase"/>
    <property type="match status" value="1"/>
</dbReference>
<dbReference type="OrthoDB" id="9774907at2"/>
<dbReference type="GO" id="GO:0005829">
    <property type="term" value="C:cytosol"/>
    <property type="evidence" value="ECO:0007669"/>
    <property type="project" value="TreeGrafter"/>
</dbReference>
<evidence type="ECO:0000256" key="10">
    <source>
        <dbReference type="ARBA" id="ARBA00057735"/>
    </source>
</evidence>
<keyword evidence="8 11" id="KW-0067">ATP-binding</keyword>
<dbReference type="InterPro" id="IPR039430">
    <property type="entry name" value="Thymidylate_kin-like_dom"/>
</dbReference>
<dbReference type="RefSeq" id="WP_062410319.1">
    <property type="nucleotide sequence ID" value="NZ_BJCS01000019.1"/>
</dbReference>
<evidence type="ECO:0000256" key="9">
    <source>
        <dbReference type="ARBA" id="ARBA00048743"/>
    </source>
</evidence>
<name>A0A0U2L492_9BACL</name>
<dbReference type="NCBIfam" id="TIGR00041">
    <property type="entry name" value="DTMP_kinase"/>
    <property type="match status" value="1"/>
</dbReference>
<dbReference type="KEGG" id="pnp:IJ22_44890"/>
<dbReference type="GO" id="GO:0006233">
    <property type="term" value="P:dTDP biosynthetic process"/>
    <property type="evidence" value="ECO:0007669"/>
    <property type="project" value="InterPro"/>
</dbReference>
<comment type="catalytic activity">
    <reaction evidence="9 11">
        <text>dTMP + ATP = dTDP + ADP</text>
        <dbReference type="Rhea" id="RHEA:13517"/>
        <dbReference type="ChEBI" id="CHEBI:30616"/>
        <dbReference type="ChEBI" id="CHEBI:58369"/>
        <dbReference type="ChEBI" id="CHEBI:63528"/>
        <dbReference type="ChEBI" id="CHEBI:456216"/>
        <dbReference type="EC" id="2.7.4.9"/>
    </reaction>
</comment>
<dbReference type="GO" id="GO:0006227">
    <property type="term" value="P:dUDP biosynthetic process"/>
    <property type="evidence" value="ECO:0007669"/>
    <property type="project" value="TreeGrafter"/>
</dbReference>
<evidence type="ECO:0000256" key="2">
    <source>
        <dbReference type="ARBA" id="ARBA00012980"/>
    </source>
</evidence>
<evidence type="ECO:0000256" key="1">
    <source>
        <dbReference type="ARBA" id="ARBA00009776"/>
    </source>
</evidence>
<dbReference type="InterPro" id="IPR018095">
    <property type="entry name" value="Thymidylate_kin_CS"/>
</dbReference>
<accession>A0A0U2L492</accession>
<gene>
    <name evidence="11" type="primary">tmk</name>
    <name evidence="12" type="ORF">IJ22_44890</name>
</gene>
<dbReference type="GO" id="GO:0004798">
    <property type="term" value="F:dTMP kinase activity"/>
    <property type="evidence" value="ECO:0007669"/>
    <property type="project" value="UniProtKB-UniRule"/>
</dbReference>
<dbReference type="AlphaFoldDB" id="A0A0U2L492"/>
<dbReference type="STRING" id="162209.IJ22_44890"/>
<dbReference type="GO" id="GO:0005524">
    <property type="term" value="F:ATP binding"/>
    <property type="evidence" value="ECO:0007669"/>
    <property type="project" value="UniProtKB-UniRule"/>
</dbReference>
<proteinExistence type="inferred from homology"/>
<evidence type="ECO:0000256" key="5">
    <source>
        <dbReference type="ARBA" id="ARBA00022727"/>
    </source>
</evidence>
<dbReference type="SUPFAM" id="SSF52540">
    <property type="entry name" value="P-loop containing nucleoside triphosphate hydrolases"/>
    <property type="match status" value="1"/>
</dbReference>
<evidence type="ECO:0000256" key="3">
    <source>
        <dbReference type="ARBA" id="ARBA00017144"/>
    </source>
</evidence>
<dbReference type="PATRIC" id="fig|162209.4.peg.4733"/>
<evidence type="ECO:0000256" key="7">
    <source>
        <dbReference type="ARBA" id="ARBA00022777"/>
    </source>
</evidence>